<organism evidence="2 3">
    <name type="scientific">Chromobacterium amazonense</name>
    <dbReference type="NCBI Taxonomy" id="1382803"/>
    <lineage>
        <taxon>Bacteria</taxon>
        <taxon>Pseudomonadati</taxon>
        <taxon>Pseudomonadota</taxon>
        <taxon>Betaproteobacteria</taxon>
        <taxon>Neisseriales</taxon>
        <taxon>Chromobacteriaceae</taxon>
        <taxon>Chromobacterium</taxon>
    </lineage>
</organism>
<feature type="domain" description="T6SS Phospholipase effector Tle1-like catalytic" evidence="1">
    <location>
        <begin position="47"/>
        <end position="167"/>
    </location>
</feature>
<name>A0A2S9X9E0_9NEIS</name>
<feature type="domain" description="T6SS Phospholipase effector Tle1-like catalytic" evidence="1">
    <location>
        <begin position="194"/>
        <end position="296"/>
    </location>
</feature>
<gene>
    <name evidence="2" type="ORF">BUE93_03395</name>
</gene>
<dbReference type="AlphaFoldDB" id="A0A2S9X9E0"/>
<dbReference type="PANTHER" id="PTHR33840">
    <property type="match status" value="1"/>
</dbReference>
<protein>
    <recommendedName>
        <fullName evidence="1">T6SS Phospholipase effector Tle1-like catalytic domain-containing protein</fullName>
    </recommendedName>
</protein>
<dbReference type="Proteomes" id="UP000239469">
    <property type="component" value="Unassembled WGS sequence"/>
</dbReference>
<dbReference type="EMBL" id="MTBD01000005">
    <property type="protein sequence ID" value="PRP72187.1"/>
    <property type="molecule type" value="Genomic_DNA"/>
</dbReference>
<dbReference type="PANTHER" id="PTHR33840:SF1">
    <property type="entry name" value="TLE1 PHOSPHOLIPASE DOMAIN-CONTAINING PROTEIN"/>
    <property type="match status" value="1"/>
</dbReference>
<dbReference type="RefSeq" id="WP_106075818.1">
    <property type="nucleotide sequence ID" value="NZ_MTBD01000005.1"/>
</dbReference>
<proteinExistence type="predicted"/>
<dbReference type="OrthoDB" id="4378831at2"/>
<evidence type="ECO:0000259" key="1">
    <source>
        <dbReference type="Pfam" id="PF09994"/>
    </source>
</evidence>
<reference evidence="2 3" key="1">
    <citation type="submission" date="2017-01" db="EMBL/GenBank/DDBJ databases">
        <title>New insights into the genetic diversity of Chromobacterium isolated from tropical freshwater lake.</title>
        <authorList>
            <person name="Santos A.B."/>
            <person name="Nascimento A.M."/>
            <person name="Da Silva P.C."/>
        </authorList>
    </citation>
    <scope>NUCLEOTIDE SEQUENCE [LARGE SCALE GENOMIC DNA]</scope>
    <source>
        <strain evidence="2 3">56AF</strain>
    </source>
</reference>
<evidence type="ECO:0000313" key="3">
    <source>
        <dbReference type="Proteomes" id="UP000239469"/>
    </source>
</evidence>
<dbReference type="Pfam" id="PF09994">
    <property type="entry name" value="T6SS_Tle1-like_cat"/>
    <property type="match status" value="2"/>
</dbReference>
<accession>A0A2S9X9E0</accession>
<evidence type="ECO:0000313" key="2">
    <source>
        <dbReference type="EMBL" id="PRP72187.1"/>
    </source>
</evidence>
<dbReference type="InterPro" id="IPR018712">
    <property type="entry name" value="Tle1-like_cat"/>
</dbReference>
<comment type="caution">
    <text evidence="2">The sequence shown here is derived from an EMBL/GenBank/DDBJ whole genome shotgun (WGS) entry which is preliminary data.</text>
</comment>
<sequence length="518" mass="58678">MTLRQSGQYISDEILNAAYKAATMARLSREIGGKTWKERIECRFYPKVVIFFDGTMNNYDVSPDNKSNVARLFMASHDDPQRDLFRRYIPGVGTPYAPKDNQEVGEDKGGAIGAGFGKGGDMRLKDAMLFIEKMLGKNYTTAIAHIKMLRVDVIGFSRGATLARAFVNKLLKEKSSVNAQGQLIYKLDSYGMTVPLEVGFVGLFDTVASVGGPALHRDWASDLRIPSEVKRCVHLVAAHEVRQAFPLDSIAYQGSYPENSLEVIYPGVHSDIGGGYYPDEQGRSIEYTKIPLREMYLEAIKAGVPLMSLKEMEGNNVDKEFSIENKDKVVGSYHAYREYIKGDASDLVSGIWAHRPAFFKWRSEIERKKEYTKLLSGLADSADCEQCLAAPDNKVRIERNEKQWKDRKMKTPTDQGKELITEQKRLAKQMKFLNDPYERVGKETVARKRNEYEELIFNAWNSSELLPAAADEFFTHYVHDSVAAFDSWPCALYDPRKIFLHRDTVLARHDDLDNGQIV</sequence>